<evidence type="ECO:0000313" key="4">
    <source>
        <dbReference type="EMBL" id="KAH3813243.1"/>
    </source>
</evidence>
<dbReference type="PANTHER" id="PTHR14715">
    <property type="entry name" value="FAM124 DOMAIN-CONTAINING PROTEIN-RELATED"/>
    <property type="match status" value="1"/>
</dbReference>
<reference evidence="4" key="1">
    <citation type="journal article" date="2019" name="bioRxiv">
        <title>The Genome of the Zebra Mussel, Dreissena polymorpha: A Resource for Invasive Species Research.</title>
        <authorList>
            <person name="McCartney M.A."/>
            <person name="Auch B."/>
            <person name="Kono T."/>
            <person name="Mallez S."/>
            <person name="Zhang Y."/>
            <person name="Obille A."/>
            <person name="Becker A."/>
            <person name="Abrahante J.E."/>
            <person name="Garbe J."/>
            <person name="Badalamenti J.P."/>
            <person name="Herman A."/>
            <person name="Mangelson H."/>
            <person name="Liachko I."/>
            <person name="Sullivan S."/>
            <person name="Sone E.D."/>
            <person name="Koren S."/>
            <person name="Silverstein K.A.T."/>
            <person name="Beckman K.B."/>
            <person name="Gohl D.M."/>
        </authorList>
    </citation>
    <scope>NUCLEOTIDE SEQUENCE</scope>
    <source>
        <strain evidence="4">Duluth1</strain>
        <tissue evidence="4">Whole animal</tissue>
    </source>
</reference>
<dbReference type="PANTHER" id="PTHR14715:SF6">
    <property type="entry name" value="FAM124 DOMAIN-CONTAINING PROTEIN"/>
    <property type="match status" value="1"/>
</dbReference>
<comment type="caution">
    <text evidence="4">The sequence shown here is derived from an EMBL/GenBank/DDBJ whole genome shotgun (WGS) entry which is preliminary data.</text>
</comment>
<feature type="region of interest" description="Disordered" evidence="2">
    <location>
        <begin position="211"/>
        <end position="259"/>
    </location>
</feature>
<evidence type="ECO:0000256" key="1">
    <source>
        <dbReference type="ARBA" id="ARBA00006440"/>
    </source>
</evidence>
<dbReference type="InterPro" id="IPR029380">
    <property type="entry name" value="FAM124"/>
</dbReference>
<dbReference type="Pfam" id="PF15067">
    <property type="entry name" value="FAM124"/>
    <property type="match status" value="1"/>
</dbReference>
<dbReference type="EMBL" id="JAIWYP010000006">
    <property type="protein sequence ID" value="KAH3813243.1"/>
    <property type="molecule type" value="Genomic_DNA"/>
</dbReference>
<dbReference type="AlphaFoldDB" id="A0A9D4JLI2"/>
<name>A0A9D4JLI2_DREPO</name>
<sequence length="325" mass="37112">MTSFPLNSAHLPGVALIVFLQENGAVGFERIQAVKRFFEKSPWKFHHSEQVQRGAINPYPYNSRDFYYTSEDLPLCAVRQVHTGKEFLRVMIFVSEANWLQMMQFYKLVLGKETDLKRDDFCMFTVCSFPSYDVQLALKKLQGDTKPRALGGVRLQFRLNDVSNIMAFLPNVCHPLSDTRWQTTDNDGNVIVLETPRFYGNSTFMDRCSLSSRGSITGRSSSSRSGSFTRPAKTGQNLQRERMRASVENKRPSGSPRAMRAHSVLVDKDLIEKIKTENKAYKELTQRAFVEHFKTLTANDVEVKRKTTDFSSANTLPVITNSFYV</sequence>
<evidence type="ECO:0000256" key="2">
    <source>
        <dbReference type="SAM" id="MobiDB-lite"/>
    </source>
</evidence>
<evidence type="ECO:0000259" key="3">
    <source>
        <dbReference type="Pfam" id="PF15067"/>
    </source>
</evidence>
<feature type="compositionally biased region" description="Basic and acidic residues" evidence="2">
    <location>
        <begin position="239"/>
        <end position="251"/>
    </location>
</feature>
<dbReference type="Proteomes" id="UP000828390">
    <property type="component" value="Unassembled WGS sequence"/>
</dbReference>
<comment type="similarity">
    <text evidence="1">Belongs to the FAM124 family.</text>
</comment>
<protein>
    <recommendedName>
        <fullName evidence="3">FAM124 domain-containing protein</fullName>
    </recommendedName>
</protein>
<proteinExistence type="inferred from homology"/>
<organism evidence="4 5">
    <name type="scientific">Dreissena polymorpha</name>
    <name type="common">Zebra mussel</name>
    <name type="synonym">Mytilus polymorpha</name>
    <dbReference type="NCBI Taxonomy" id="45954"/>
    <lineage>
        <taxon>Eukaryota</taxon>
        <taxon>Metazoa</taxon>
        <taxon>Spiralia</taxon>
        <taxon>Lophotrochozoa</taxon>
        <taxon>Mollusca</taxon>
        <taxon>Bivalvia</taxon>
        <taxon>Autobranchia</taxon>
        <taxon>Heteroconchia</taxon>
        <taxon>Euheterodonta</taxon>
        <taxon>Imparidentia</taxon>
        <taxon>Neoheterodontei</taxon>
        <taxon>Myida</taxon>
        <taxon>Dreissenoidea</taxon>
        <taxon>Dreissenidae</taxon>
        <taxon>Dreissena</taxon>
    </lineage>
</organism>
<evidence type="ECO:0000313" key="5">
    <source>
        <dbReference type="Proteomes" id="UP000828390"/>
    </source>
</evidence>
<reference evidence="4" key="2">
    <citation type="submission" date="2020-11" db="EMBL/GenBank/DDBJ databases">
        <authorList>
            <person name="McCartney M.A."/>
            <person name="Auch B."/>
            <person name="Kono T."/>
            <person name="Mallez S."/>
            <person name="Becker A."/>
            <person name="Gohl D.M."/>
            <person name="Silverstein K.A.T."/>
            <person name="Koren S."/>
            <person name="Bechman K.B."/>
            <person name="Herman A."/>
            <person name="Abrahante J.E."/>
            <person name="Garbe J."/>
        </authorList>
    </citation>
    <scope>NUCLEOTIDE SEQUENCE</scope>
    <source>
        <strain evidence="4">Duluth1</strain>
        <tissue evidence="4">Whole animal</tissue>
    </source>
</reference>
<feature type="compositionally biased region" description="Low complexity" evidence="2">
    <location>
        <begin position="211"/>
        <end position="227"/>
    </location>
</feature>
<dbReference type="InterPro" id="IPR046365">
    <property type="entry name" value="FAM124_dom"/>
</dbReference>
<feature type="domain" description="FAM124" evidence="3">
    <location>
        <begin position="8"/>
        <end position="194"/>
    </location>
</feature>
<accession>A0A9D4JLI2</accession>
<gene>
    <name evidence="4" type="ORF">DPMN_141695</name>
</gene>
<dbReference type="InterPro" id="IPR029068">
    <property type="entry name" value="Glyas_Bleomycin-R_OHBP_Dase"/>
</dbReference>
<dbReference type="Gene3D" id="3.10.180.10">
    <property type="entry name" value="2,3-Dihydroxybiphenyl 1,2-Dioxygenase, domain 1"/>
    <property type="match status" value="1"/>
</dbReference>
<keyword evidence="5" id="KW-1185">Reference proteome</keyword>